<protein>
    <submittedName>
        <fullName evidence="1">Uncharacterized protein</fullName>
    </submittedName>
</protein>
<accession>A0A2S1PGU5</accession>
<dbReference type="EMBL" id="MH179478">
    <property type="protein sequence ID" value="AWH15803.1"/>
    <property type="molecule type" value="Genomic_DNA"/>
</dbReference>
<reference evidence="1 2" key="1">
    <citation type="submission" date="2018-04" db="EMBL/GenBank/DDBJ databases">
        <title>Complete genome sequences of new Aeromonas and Pseudomonas phages promising in phage therapy dedicated to aquaculture.</title>
        <authorList>
            <person name="Kolsut J."/>
            <person name="Wojcik E."/>
            <person name="Wojtasik A."/>
            <person name="Dastych J."/>
        </authorList>
    </citation>
    <scope>NUCLEOTIDE SEQUENCE [LARGE SCALE GENOMIC DNA]</scope>
</reference>
<sequence>MIPFRGSPWALGPERGATGVLGGLVYERSLEENLWYILEGTLEGTLMVCILKDT</sequence>
<dbReference type="Proteomes" id="UP000247142">
    <property type="component" value="Segment"/>
</dbReference>
<organism evidence="1 2">
    <name type="scientific">Pseudomonas phage 67PfluR64PP</name>
    <dbReference type="NCBI Taxonomy" id="2163980"/>
    <lineage>
        <taxon>Viruses</taxon>
        <taxon>Duplodnaviria</taxon>
        <taxon>Heunggongvirae</taxon>
        <taxon>Uroviricota</taxon>
        <taxon>Caudoviricetes</taxon>
        <taxon>Autographivirales</taxon>
        <taxon>Autotranscriptaviridae</taxon>
        <taxon>Studiervirinae</taxon>
        <taxon>Pfluvirus</taxon>
        <taxon>Pfluvirus pv22PfluR64PP</taxon>
        <taxon>Pifdecavirus pv22PfluR64PP</taxon>
    </lineage>
</organism>
<proteinExistence type="predicted"/>
<evidence type="ECO:0000313" key="2">
    <source>
        <dbReference type="Proteomes" id="UP000247142"/>
    </source>
</evidence>
<name>A0A2S1PGU5_9CAUD</name>
<evidence type="ECO:0000313" key="1">
    <source>
        <dbReference type="EMBL" id="AWH15803.1"/>
    </source>
</evidence>